<evidence type="ECO:0000259" key="3">
    <source>
        <dbReference type="Pfam" id="PF07883"/>
    </source>
</evidence>
<name>A0A1W6ZMR5_9HYPH</name>
<evidence type="ECO:0000256" key="2">
    <source>
        <dbReference type="SAM" id="MobiDB-lite"/>
    </source>
</evidence>
<dbReference type="PANTHER" id="PTHR35848">
    <property type="entry name" value="OXALATE-BINDING PROTEIN"/>
    <property type="match status" value="1"/>
</dbReference>
<keyword evidence="1" id="KW-0479">Metal-binding</keyword>
<dbReference type="KEGG" id="psin:CAK95_06135"/>
<accession>A0A1W6ZMR5</accession>
<dbReference type="Pfam" id="PF07883">
    <property type="entry name" value="Cupin_2"/>
    <property type="match status" value="1"/>
</dbReference>
<dbReference type="OrthoDB" id="9791637at2"/>
<dbReference type="GO" id="GO:0046872">
    <property type="term" value="F:metal ion binding"/>
    <property type="evidence" value="ECO:0007669"/>
    <property type="project" value="UniProtKB-KW"/>
</dbReference>
<organism evidence="4 5">
    <name type="scientific">Pseudorhodoplanes sinuspersici</name>
    <dbReference type="NCBI Taxonomy" id="1235591"/>
    <lineage>
        <taxon>Bacteria</taxon>
        <taxon>Pseudomonadati</taxon>
        <taxon>Pseudomonadota</taxon>
        <taxon>Alphaproteobacteria</taxon>
        <taxon>Hyphomicrobiales</taxon>
        <taxon>Pseudorhodoplanes</taxon>
    </lineage>
</organism>
<dbReference type="Proteomes" id="UP000194137">
    <property type="component" value="Chromosome"/>
</dbReference>
<evidence type="ECO:0000256" key="1">
    <source>
        <dbReference type="ARBA" id="ARBA00022723"/>
    </source>
</evidence>
<reference evidence="4 5" key="1">
    <citation type="submission" date="2017-05" db="EMBL/GenBank/DDBJ databases">
        <title>Full genome sequence of Pseudorhodoplanes sinuspersici.</title>
        <authorList>
            <person name="Dastgheib S.M.M."/>
            <person name="Shavandi M."/>
            <person name="Tirandaz H."/>
        </authorList>
    </citation>
    <scope>NUCLEOTIDE SEQUENCE [LARGE SCALE GENOMIC DNA]</scope>
    <source>
        <strain evidence="4 5">RIPI110</strain>
    </source>
</reference>
<evidence type="ECO:0000313" key="5">
    <source>
        <dbReference type="Proteomes" id="UP000194137"/>
    </source>
</evidence>
<dbReference type="InterPro" id="IPR011051">
    <property type="entry name" value="RmlC_Cupin_sf"/>
</dbReference>
<dbReference type="SUPFAM" id="SSF51182">
    <property type="entry name" value="RmlC-like cupins"/>
    <property type="match status" value="1"/>
</dbReference>
<dbReference type="PANTHER" id="PTHR35848:SF9">
    <property type="entry name" value="SLL1358 PROTEIN"/>
    <property type="match status" value="1"/>
</dbReference>
<feature type="region of interest" description="Disordered" evidence="2">
    <location>
        <begin position="1"/>
        <end position="28"/>
    </location>
</feature>
<dbReference type="RefSeq" id="WP_086087128.1">
    <property type="nucleotide sequence ID" value="NZ_CP021112.1"/>
</dbReference>
<dbReference type="InterPro" id="IPR051610">
    <property type="entry name" value="GPI/OXD"/>
</dbReference>
<proteinExistence type="predicted"/>
<dbReference type="CDD" id="cd02224">
    <property type="entry name" value="cupin_SPO2919-like"/>
    <property type="match status" value="1"/>
</dbReference>
<gene>
    <name evidence="4" type="ORF">CAK95_06135</name>
</gene>
<keyword evidence="5" id="KW-1185">Reference proteome</keyword>
<dbReference type="Gene3D" id="2.60.120.10">
    <property type="entry name" value="Jelly Rolls"/>
    <property type="match status" value="1"/>
</dbReference>
<sequence>MTDATKPTAPLAINAKDAPPRSKPSNYPEPFFSRMLKREKRPLGDLFGLKNFGVNLTKLAPGGESALLHRHSKQDEFVYILEGEPTLVTDQGEVQLSPGLCAGFPAAGLAHHLVNRTNRDVIYLEIGDRTPGDEGSYPNDDIKAVLGPDGKWIFAHKDGRAY</sequence>
<dbReference type="STRING" id="1235591.CAK95_06135"/>
<dbReference type="InterPro" id="IPR013096">
    <property type="entry name" value="Cupin_2"/>
</dbReference>
<dbReference type="AlphaFoldDB" id="A0A1W6ZMR5"/>
<feature type="domain" description="Cupin type-2" evidence="3">
    <location>
        <begin position="56"/>
        <end position="126"/>
    </location>
</feature>
<protein>
    <submittedName>
        <fullName evidence="4">Cupin</fullName>
    </submittedName>
</protein>
<evidence type="ECO:0000313" key="4">
    <source>
        <dbReference type="EMBL" id="ARP98703.1"/>
    </source>
</evidence>
<dbReference type="EMBL" id="CP021112">
    <property type="protein sequence ID" value="ARP98703.1"/>
    <property type="molecule type" value="Genomic_DNA"/>
</dbReference>
<dbReference type="InterPro" id="IPR014710">
    <property type="entry name" value="RmlC-like_jellyroll"/>
</dbReference>